<sequence length="230" mass="24363">MTDVSALTAATAAGATKSTATQSATAALTSDFQTFLNLMTTQAKYQDPLEPMDASDYTAQLAQFSSVEQQVLTNDTLGSMLTQLSLTNMSQLTGWVGKEVRAQAAAHYDGSTPIAVAPNPAAVADTVQLVIFDEAESEVGRIDLPVSAEPYMWNGEGKDGDMLEKGNYTFVVESYSKDKVILSEIAEVYGLVKETQNIEGEVALIMESGSAILATSVTALRERDTLAGAS</sequence>
<evidence type="ECO:0000256" key="5">
    <source>
        <dbReference type="RuleBase" id="RU362076"/>
    </source>
</evidence>
<dbReference type="InterPro" id="IPR025965">
    <property type="entry name" value="FlgD/Vpr_Ig-like"/>
</dbReference>
<evidence type="ECO:0000256" key="3">
    <source>
        <dbReference type="ARBA" id="ARBA00022795"/>
    </source>
</evidence>
<dbReference type="RefSeq" id="WP_082704967.1">
    <property type="nucleotide sequence ID" value="NZ_LPUY01000008.1"/>
</dbReference>
<feature type="domain" description="FlgD/Vpr Ig-like" evidence="6">
    <location>
        <begin position="108"/>
        <end position="177"/>
    </location>
</feature>
<dbReference type="EMBL" id="LPUY01000008">
    <property type="protein sequence ID" value="KUP94743.1"/>
    <property type="molecule type" value="Genomic_DNA"/>
</dbReference>
<evidence type="ECO:0000256" key="1">
    <source>
        <dbReference type="ARBA" id="ARBA00010577"/>
    </source>
</evidence>
<dbReference type="PATRIC" id="fig|1768241.3.peg.77"/>
<evidence type="ECO:0000256" key="2">
    <source>
        <dbReference type="ARBA" id="ARBA00016013"/>
    </source>
</evidence>
<dbReference type="Pfam" id="PF13860">
    <property type="entry name" value="FlgD_ig"/>
    <property type="match status" value="1"/>
</dbReference>
<name>A0A132C2D2_9RHOB</name>
<dbReference type="GO" id="GO:0044781">
    <property type="term" value="P:bacterial-type flagellum organization"/>
    <property type="evidence" value="ECO:0007669"/>
    <property type="project" value="UniProtKB-UniRule"/>
</dbReference>
<dbReference type="Pfam" id="PF03963">
    <property type="entry name" value="FlgD"/>
    <property type="match status" value="1"/>
</dbReference>
<dbReference type="Proteomes" id="UP000068382">
    <property type="component" value="Unassembled WGS sequence"/>
</dbReference>
<keyword evidence="3 5" id="KW-1005">Bacterial flagellum biogenesis</keyword>
<accession>A0A132C2D2</accession>
<evidence type="ECO:0000259" key="6">
    <source>
        <dbReference type="Pfam" id="PF13860"/>
    </source>
</evidence>
<protein>
    <recommendedName>
        <fullName evidence="2 5">Basal-body rod modification protein FlgD</fullName>
    </recommendedName>
</protein>
<dbReference type="Gene3D" id="2.60.40.4070">
    <property type="match status" value="1"/>
</dbReference>
<evidence type="ECO:0000313" key="8">
    <source>
        <dbReference type="Proteomes" id="UP000068382"/>
    </source>
</evidence>
<comment type="caution">
    <text evidence="7">The sequence shown here is derived from an EMBL/GenBank/DDBJ whole genome shotgun (WGS) entry which is preliminary data.</text>
</comment>
<dbReference type="InterPro" id="IPR005648">
    <property type="entry name" value="FlgD"/>
</dbReference>
<evidence type="ECO:0000313" key="7">
    <source>
        <dbReference type="EMBL" id="KUP94743.1"/>
    </source>
</evidence>
<keyword evidence="8" id="KW-1185">Reference proteome</keyword>
<evidence type="ECO:0000256" key="4">
    <source>
        <dbReference type="ARBA" id="ARBA00024746"/>
    </source>
</evidence>
<organism evidence="7 8">
    <name type="scientific">Tritonibacter horizontis</name>
    <dbReference type="NCBI Taxonomy" id="1768241"/>
    <lineage>
        <taxon>Bacteria</taxon>
        <taxon>Pseudomonadati</taxon>
        <taxon>Pseudomonadota</taxon>
        <taxon>Alphaproteobacteria</taxon>
        <taxon>Rhodobacterales</taxon>
        <taxon>Paracoccaceae</taxon>
        <taxon>Tritonibacter</taxon>
    </lineage>
</organism>
<dbReference type="NCBIfam" id="NF009453">
    <property type="entry name" value="PRK12813.1"/>
    <property type="match status" value="1"/>
</dbReference>
<reference evidence="7 8" key="1">
    <citation type="submission" date="2015-12" db="EMBL/GenBank/DDBJ databases">
        <title>Genome sequence of the marine Rhodobacteraceae strain O3.65, Candidatus Tritonibacter horizontis.</title>
        <authorList>
            <person name="Poehlein A."/>
            <person name="Giebel H.A."/>
            <person name="Voget S."/>
            <person name="Brinkhoff T."/>
        </authorList>
    </citation>
    <scope>NUCLEOTIDE SEQUENCE [LARGE SCALE GENOMIC DNA]</scope>
    <source>
        <strain evidence="7 8">O3.65</strain>
    </source>
</reference>
<dbReference type="Gene3D" id="2.30.30.910">
    <property type="match status" value="1"/>
</dbReference>
<dbReference type="OrthoDB" id="9785233at2"/>
<proteinExistence type="inferred from homology"/>
<comment type="function">
    <text evidence="4 5">Required for flagellar hook formation. May act as a scaffolding protein.</text>
</comment>
<gene>
    <name evidence="7" type="primary">flgD</name>
    <name evidence="7" type="ORF">TRIHO_00760</name>
</gene>
<comment type="similarity">
    <text evidence="1 5">Belongs to the FlgD family.</text>
</comment>
<dbReference type="AlphaFoldDB" id="A0A132C2D2"/>